<gene>
    <name evidence="1" type="ORF">RMAR00112_LOCUS15999</name>
</gene>
<evidence type="ECO:0000313" key="1">
    <source>
        <dbReference type="EMBL" id="CAE0048012.1"/>
    </source>
</evidence>
<dbReference type="EMBL" id="HBHW01020590">
    <property type="protein sequence ID" value="CAE0048012.1"/>
    <property type="molecule type" value="Transcribed_RNA"/>
</dbReference>
<sequence length="117" mass="12565">MSPIRPPGPGVLRGDYGGHFVGVLRGPKGQNQMPYAAQTLAFSLPPSQMLGTDLEVEHEVPLAVATAISDEADAPAVQQGASYLPASARHRGSTARAVRQLKESHYVERTQCFANRR</sequence>
<protein>
    <submittedName>
        <fullName evidence="1">Uncharacterized protein</fullName>
    </submittedName>
</protein>
<accession>A0A7S2ZS66</accession>
<dbReference type="AlphaFoldDB" id="A0A7S2ZS66"/>
<reference evidence="1" key="1">
    <citation type="submission" date="2021-01" db="EMBL/GenBank/DDBJ databases">
        <authorList>
            <person name="Corre E."/>
            <person name="Pelletier E."/>
            <person name="Niang G."/>
            <person name="Scheremetjew M."/>
            <person name="Finn R."/>
            <person name="Kale V."/>
            <person name="Holt S."/>
            <person name="Cochrane G."/>
            <person name="Meng A."/>
            <person name="Brown T."/>
            <person name="Cohen L."/>
        </authorList>
    </citation>
    <scope>NUCLEOTIDE SEQUENCE</scope>
    <source>
        <strain evidence="1">CCMP 769</strain>
    </source>
</reference>
<organism evidence="1">
    <name type="scientific">Rhodosorus marinus</name>
    <dbReference type="NCBI Taxonomy" id="101924"/>
    <lineage>
        <taxon>Eukaryota</taxon>
        <taxon>Rhodophyta</taxon>
        <taxon>Stylonematophyceae</taxon>
        <taxon>Stylonematales</taxon>
        <taxon>Stylonemataceae</taxon>
        <taxon>Rhodosorus</taxon>
    </lineage>
</organism>
<proteinExistence type="predicted"/>
<name>A0A7S2ZS66_9RHOD</name>